<evidence type="ECO:0000313" key="6">
    <source>
        <dbReference type="EMBL" id="TDT62814.1"/>
    </source>
</evidence>
<accession>A0A4V3ETM5</accession>
<evidence type="ECO:0000256" key="4">
    <source>
        <dbReference type="SAM" id="Phobius"/>
    </source>
</evidence>
<dbReference type="InterPro" id="IPR004089">
    <property type="entry name" value="MCPsignal_dom"/>
</dbReference>
<gene>
    <name evidence="6" type="ORF">EDD71_10387</name>
</gene>
<evidence type="ECO:0000313" key="7">
    <source>
        <dbReference type="Proteomes" id="UP000295325"/>
    </source>
</evidence>
<feature type="coiled-coil region" evidence="3">
    <location>
        <begin position="183"/>
        <end position="210"/>
    </location>
</feature>
<evidence type="ECO:0000256" key="1">
    <source>
        <dbReference type="ARBA" id="ARBA00023224"/>
    </source>
</evidence>
<dbReference type="Proteomes" id="UP000295325">
    <property type="component" value="Unassembled WGS sequence"/>
</dbReference>
<feature type="domain" description="Methyl-accepting transducer" evidence="5">
    <location>
        <begin position="228"/>
        <end position="499"/>
    </location>
</feature>
<dbReference type="RefSeq" id="WP_133627213.1">
    <property type="nucleotide sequence ID" value="NZ_SOAZ01000003.1"/>
</dbReference>
<feature type="transmembrane region" description="Helical" evidence="4">
    <location>
        <begin position="83"/>
        <end position="104"/>
    </location>
</feature>
<keyword evidence="1 2" id="KW-0807">Transducer</keyword>
<dbReference type="EMBL" id="SOAZ01000003">
    <property type="protein sequence ID" value="TDT62814.1"/>
    <property type="molecule type" value="Genomic_DNA"/>
</dbReference>
<reference evidence="6 7" key="1">
    <citation type="submission" date="2019-03" db="EMBL/GenBank/DDBJ databases">
        <title>Genomic Encyclopedia of Type Strains, Phase IV (KMG-IV): sequencing the most valuable type-strain genomes for metagenomic binning, comparative biology and taxonomic classification.</title>
        <authorList>
            <person name="Goeker M."/>
        </authorList>
    </citation>
    <scope>NUCLEOTIDE SEQUENCE [LARGE SCALE GENOMIC DNA]</scope>
    <source>
        <strain evidence="6 7">DSM 24455</strain>
    </source>
</reference>
<dbReference type="AlphaFoldDB" id="A0A4V3ETM5"/>
<dbReference type="PROSITE" id="PS50111">
    <property type="entry name" value="CHEMOTAXIS_TRANSDUC_2"/>
    <property type="match status" value="1"/>
</dbReference>
<feature type="transmembrane region" description="Helical" evidence="4">
    <location>
        <begin position="50"/>
        <end position="71"/>
    </location>
</feature>
<keyword evidence="4" id="KW-0472">Membrane</keyword>
<protein>
    <submittedName>
        <fullName evidence="6">Methyl-accepting chemotaxis protein</fullName>
    </submittedName>
</protein>
<comment type="caution">
    <text evidence="6">The sequence shown here is derived from an EMBL/GenBank/DDBJ whole genome shotgun (WGS) entry which is preliminary data.</text>
</comment>
<dbReference type="OrthoDB" id="9811961at2"/>
<dbReference type="GO" id="GO:0016020">
    <property type="term" value="C:membrane"/>
    <property type="evidence" value="ECO:0007669"/>
    <property type="project" value="InterPro"/>
</dbReference>
<organism evidence="6 7">
    <name type="scientific">Fonticella tunisiensis</name>
    <dbReference type="NCBI Taxonomy" id="1096341"/>
    <lineage>
        <taxon>Bacteria</taxon>
        <taxon>Bacillati</taxon>
        <taxon>Bacillota</taxon>
        <taxon>Clostridia</taxon>
        <taxon>Eubacteriales</taxon>
        <taxon>Clostridiaceae</taxon>
        <taxon>Fonticella</taxon>
    </lineage>
</organism>
<sequence>MEKRVSTIESYQRKTLKFVLTIYSISAFLAGVLFIGMKLLGLYYEISWRKLIILAGLVAVELAIFMTMYKITVKNAESWKKRFPLLKCIILIISYTNYAYLVFMVPSKELWISVFYFIILGALFLDVRMITISIIISIGCQVAAFAINPLLMPENQVFVRELIIRIIDISLISFGIFIFTLFASRLLKDIEKNEEELKESNENILKLFNRVSHFAQTLLSASETLSDIAEEGNNSIQEIASTSEDLNEDSNEMLDKSNLNREILQKLLNINKTVSAKIAKTQEASETLISVSNENEKSLKDVLDIIEDIKLSIETTFEATKILEEKSREMDDILSIISSIADQTNLLALNASIEAARAGEMGKGFAVVAEEIRKLAENSRKSLNDVGKIVGEFKARTNMVEELMTENNGKITSGNTILRNTAESINKMIEELKLSGANIKEINGLMSTLLSETQNAVSFNSNIAAITESAMNKFKVLNESLNQNAAMSEEIAASAEHLRSIAVEMNELIKK</sequence>
<proteinExistence type="predicted"/>
<feature type="transmembrane region" description="Helical" evidence="4">
    <location>
        <begin position="134"/>
        <end position="151"/>
    </location>
</feature>
<dbReference type="Pfam" id="PF00015">
    <property type="entry name" value="MCPsignal"/>
    <property type="match status" value="1"/>
</dbReference>
<evidence type="ECO:0000256" key="2">
    <source>
        <dbReference type="PROSITE-ProRule" id="PRU00284"/>
    </source>
</evidence>
<dbReference type="Gene3D" id="1.10.287.950">
    <property type="entry name" value="Methyl-accepting chemotaxis protein"/>
    <property type="match status" value="1"/>
</dbReference>
<feature type="transmembrane region" description="Helical" evidence="4">
    <location>
        <begin position="163"/>
        <end position="183"/>
    </location>
</feature>
<dbReference type="GO" id="GO:0007165">
    <property type="term" value="P:signal transduction"/>
    <property type="evidence" value="ECO:0007669"/>
    <property type="project" value="UniProtKB-KW"/>
</dbReference>
<keyword evidence="7" id="KW-1185">Reference proteome</keyword>
<evidence type="ECO:0000259" key="5">
    <source>
        <dbReference type="PROSITE" id="PS50111"/>
    </source>
</evidence>
<dbReference type="SUPFAM" id="SSF58104">
    <property type="entry name" value="Methyl-accepting chemotaxis protein (MCP) signaling domain"/>
    <property type="match status" value="1"/>
</dbReference>
<name>A0A4V3ETM5_9CLOT</name>
<dbReference type="SMART" id="SM00283">
    <property type="entry name" value="MA"/>
    <property type="match status" value="1"/>
</dbReference>
<keyword evidence="4" id="KW-0812">Transmembrane</keyword>
<dbReference type="PANTHER" id="PTHR32089">
    <property type="entry name" value="METHYL-ACCEPTING CHEMOTAXIS PROTEIN MCPB"/>
    <property type="match status" value="1"/>
</dbReference>
<dbReference type="PANTHER" id="PTHR32089:SF114">
    <property type="entry name" value="METHYL-ACCEPTING CHEMOTAXIS PROTEIN MCPB"/>
    <property type="match status" value="1"/>
</dbReference>
<keyword evidence="3" id="KW-0175">Coiled coil</keyword>
<feature type="transmembrane region" description="Helical" evidence="4">
    <location>
        <begin position="20"/>
        <end position="44"/>
    </location>
</feature>
<evidence type="ECO:0000256" key="3">
    <source>
        <dbReference type="SAM" id="Coils"/>
    </source>
</evidence>
<keyword evidence="4" id="KW-1133">Transmembrane helix</keyword>